<dbReference type="CDD" id="cd16098">
    <property type="entry name" value="FliS"/>
    <property type="match status" value="1"/>
</dbReference>
<dbReference type="PANTHER" id="PTHR34773">
    <property type="entry name" value="FLAGELLAR SECRETION CHAPERONE FLIS"/>
    <property type="match status" value="1"/>
</dbReference>
<dbReference type="EMBL" id="JARYZI010000006">
    <property type="protein sequence ID" value="MDH8678607.1"/>
    <property type="molecule type" value="Genomic_DNA"/>
</dbReference>
<dbReference type="InterPro" id="IPR036584">
    <property type="entry name" value="FliS_sf"/>
</dbReference>
<dbReference type="InterPro" id="IPR003713">
    <property type="entry name" value="FliS"/>
</dbReference>
<accession>A0ABT6NDU6</accession>
<keyword evidence="3" id="KW-0963">Cytoplasm</keyword>
<evidence type="ECO:0000256" key="3">
    <source>
        <dbReference type="ARBA" id="ARBA00022490"/>
    </source>
</evidence>
<comment type="similarity">
    <text evidence="2">Belongs to the FliS family.</text>
</comment>
<dbReference type="Gene3D" id="1.20.120.340">
    <property type="entry name" value="Flagellar protein FliS"/>
    <property type="match status" value="1"/>
</dbReference>
<evidence type="ECO:0000256" key="5">
    <source>
        <dbReference type="ARBA" id="ARBA00023186"/>
    </source>
</evidence>
<evidence type="ECO:0000256" key="2">
    <source>
        <dbReference type="ARBA" id="ARBA00008787"/>
    </source>
</evidence>
<protein>
    <submittedName>
        <fullName evidence="6">Flagellar export chaperone FliS</fullName>
    </submittedName>
</protein>
<reference evidence="6 7" key="1">
    <citation type="submission" date="2023-04" db="EMBL/GenBank/DDBJ databases">
        <title>Fusibacter bizertensis strain WBS, isolated from littoral bottom sediments of the Arctic seas - biochemical and genomic analysis.</title>
        <authorList>
            <person name="Brioukhanov A.L."/>
        </authorList>
    </citation>
    <scope>NUCLEOTIDE SEQUENCE [LARGE SCALE GENOMIC DNA]</scope>
    <source>
        <strain evidence="6 7">WBS</strain>
    </source>
</reference>
<dbReference type="PANTHER" id="PTHR34773:SF1">
    <property type="entry name" value="FLAGELLAR SECRETION CHAPERONE FLIS"/>
    <property type="match status" value="1"/>
</dbReference>
<evidence type="ECO:0000313" key="6">
    <source>
        <dbReference type="EMBL" id="MDH8678607.1"/>
    </source>
</evidence>
<evidence type="ECO:0000256" key="4">
    <source>
        <dbReference type="ARBA" id="ARBA00022795"/>
    </source>
</evidence>
<gene>
    <name evidence="6" type="primary">fliS</name>
    <name evidence="6" type="ORF">QE109_10640</name>
</gene>
<keyword evidence="6" id="KW-0282">Flagellum</keyword>
<dbReference type="RefSeq" id="WP_281094455.1">
    <property type="nucleotide sequence ID" value="NZ_JARYZI010000006.1"/>
</dbReference>
<sequence>MAVMNPYNYSKPKSFVRVEPQKKIMTSVGENKPNAIGDKMDQYLESKIIAAKPEELTFMLYEGLVKFIKKAMLTLETKNYEQVNYNTQRAQAIVDELRSTLNMDIPLSESLDALYEYLGFKLLNANVGKSEEEYGEALEIAENFKDTWKEAFNIK</sequence>
<keyword evidence="6" id="KW-0966">Cell projection</keyword>
<dbReference type="NCBIfam" id="TIGR00208">
    <property type="entry name" value="fliS"/>
    <property type="match status" value="1"/>
</dbReference>
<dbReference type="Proteomes" id="UP001158045">
    <property type="component" value="Unassembled WGS sequence"/>
</dbReference>
<evidence type="ECO:0000313" key="7">
    <source>
        <dbReference type="Proteomes" id="UP001158045"/>
    </source>
</evidence>
<comment type="subcellular location">
    <subcellularLocation>
        <location evidence="1">Cytoplasm</location>
        <location evidence="1">Cytosol</location>
    </subcellularLocation>
</comment>
<dbReference type="Pfam" id="PF02561">
    <property type="entry name" value="FliS"/>
    <property type="match status" value="1"/>
</dbReference>
<name>A0ABT6NDU6_9FIRM</name>
<comment type="caution">
    <text evidence="6">The sequence shown here is derived from an EMBL/GenBank/DDBJ whole genome shotgun (WGS) entry which is preliminary data.</text>
</comment>
<organism evidence="6 7">
    <name type="scientific">Fusibacter bizertensis</name>
    <dbReference type="NCBI Taxonomy" id="1488331"/>
    <lineage>
        <taxon>Bacteria</taxon>
        <taxon>Bacillati</taxon>
        <taxon>Bacillota</taxon>
        <taxon>Clostridia</taxon>
        <taxon>Eubacteriales</taxon>
        <taxon>Eubacteriales Family XII. Incertae Sedis</taxon>
        <taxon>Fusibacter</taxon>
    </lineage>
</organism>
<keyword evidence="4" id="KW-1005">Bacterial flagellum biogenesis</keyword>
<keyword evidence="7" id="KW-1185">Reference proteome</keyword>
<dbReference type="SUPFAM" id="SSF101116">
    <property type="entry name" value="Flagellar export chaperone FliS"/>
    <property type="match status" value="1"/>
</dbReference>
<keyword evidence="6" id="KW-0969">Cilium</keyword>
<keyword evidence="5" id="KW-0143">Chaperone</keyword>
<proteinExistence type="inferred from homology"/>
<evidence type="ECO:0000256" key="1">
    <source>
        <dbReference type="ARBA" id="ARBA00004514"/>
    </source>
</evidence>